<keyword evidence="3" id="KW-1185">Reference proteome</keyword>
<comment type="caution">
    <text evidence="2">The sequence shown here is derived from an EMBL/GenBank/DDBJ whole genome shotgun (WGS) entry which is preliminary data.</text>
</comment>
<reference evidence="3" key="1">
    <citation type="submission" date="2018-06" db="EMBL/GenBank/DDBJ databases">
        <authorList>
            <person name="Lum Nde A."/>
            <person name="Hugo C."/>
        </authorList>
    </citation>
    <scope>NUCLEOTIDE SEQUENCE [LARGE SCALE GENOMIC DNA]</scope>
    <source>
        <strain evidence="3">1_F178</strain>
    </source>
</reference>
<protein>
    <recommendedName>
        <fullName evidence="4">PH domain-containing protein</fullName>
    </recommendedName>
</protein>
<keyword evidence="1" id="KW-0812">Transmembrane</keyword>
<name>A0A3D9C366_9FLAO</name>
<evidence type="ECO:0000313" key="3">
    <source>
        <dbReference type="Proteomes" id="UP000256686"/>
    </source>
</evidence>
<dbReference type="AlphaFoldDB" id="A0A3D9C366"/>
<evidence type="ECO:0000313" key="2">
    <source>
        <dbReference type="EMBL" id="REC60310.1"/>
    </source>
</evidence>
<dbReference type="EMBL" id="QNVT01000026">
    <property type="protein sequence ID" value="REC60310.1"/>
    <property type="molecule type" value="Genomic_DNA"/>
</dbReference>
<keyword evidence="1" id="KW-1133">Transmembrane helix</keyword>
<organism evidence="2 3">
    <name type="scientific">Chryseobacterium pennae</name>
    <dbReference type="NCBI Taxonomy" id="2258962"/>
    <lineage>
        <taxon>Bacteria</taxon>
        <taxon>Pseudomonadati</taxon>
        <taxon>Bacteroidota</taxon>
        <taxon>Flavobacteriia</taxon>
        <taxon>Flavobacteriales</taxon>
        <taxon>Weeksellaceae</taxon>
        <taxon>Chryseobacterium group</taxon>
        <taxon>Chryseobacterium</taxon>
    </lineage>
</organism>
<evidence type="ECO:0000256" key="1">
    <source>
        <dbReference type="SAM" id="Phobius"/>
    </source>
</evidence>
<feature type="transmembrane region" description="Helical" evidence="1">
    <location>
        <begin position="46"/>
        <end position="63"/>
    </location>
</feature>
<proteinExistence type="predicted"/>
<accession>A0A3D9C366</accession>
<sequence length="157" mass="18069">MEGFKHLKREGAGYQVKQYISLQHLIVVIWVLISIIVIVNTSYLKTGIGMLVFSLLLTIISFIPPKIYFDPASQVLTVVNTGLVRRKFTYDLNDFEGFELQTIGLSMIPLGCYLYGNFKNISHFKRPVISQSFSKRTMQEVVNELEDLNKKYNRTLI</sequence>
<gene>
    <name evidence="2" type="ORF">DRF65_21780</name>
</gene>
<dbReference type="Proteomes" id="UP000256686">
    <property type="component" value="Unassembled WGS sequence"/>
</dbReference>
<feature type="transmembrane region" description="Helical" evidence="1">
    <location>
        <begin position="20"/>
        <end position="39"/>
    </location>
</feature>
<dbReference type="RefSeq" id="WP_115972846.1">
    <property type="nucleotide sequence ID" value="NZ_QNVT01000026.1"/>
</dbReference>
<feature type="transmembrane region" description="Helical" evidence="1">
    <location>
        <begin position="98"/>
        <end position="116"/>
    </location>
</feature>
<evidence type="ECO:0008006" key="4">
    <source>
        <dbReference type="Google" id="ProtNLM"/>
    </source>
</evidence>
<keyword evidence="1" id="KW-0472">Membrane</keyword>